<feature type="non-terminal residue" evidence="1">
    <location>
        <position position="1"/>
    </location>
</feature>
<accession>Q8R398</accession>
<reference evidence="1" key="1">
    <citation type="journal article" date="2004" name="Genome Res.">
        <title>The status, quality, and expansion of the NIH full-length cDNA project: the Mammalian Gene Collection (MGC).</title>
        <authorList>
            <consortium name="The MGC Project Team"/>
            <person name="Gerhard D.S."/>
            <person name="Wagner L."/>
            <person name="Feingold E.A."/>
            <person name="Shenmen C.M."/>
            <person name="Grouse L.H."/>
            <person name="Schuler G."/>
            <person name="Klein S.L."/>
            <person name="Old S."/>
            <person name="Rasooly R."/>
            <person name="Good P."/>
            <person name="Guyer M."/>
            <person name="Peck A.M."/>
            <person name="Derge J.G."/>
            <person name="Lipman D."/>
            <person name="Collins F.S."/>
            <person name="Jang W."/>
            <person name="Sherry S."/>
            <person name="Feolo M."/>
            <person name="Misquitta L."/>
            <person name="Lee E."/>
            <person name="Rotmistrovsky K."/>
            <person name="Greenhut S.F."/>
            <person name="Schaefer C.F."/>
            <person name="Buetow K."/>
            <person name="Bonner T.I."/>
            <person name="Haussler D."/>
            <person name="Kent J."/>
            <person name="Kiekhaus M."/>
            <person name="Furey T."/>
            <person name="Brent M."/>
            <person name="Prange C."/>
            <person name="Schreiber K."/>
            <person name="Shapiro N."/>
            <person name="Bhat N.K."/>
            <person name="Hopkins R.F."/>
            <person name="Hsie F."/>
            <person name="Driscoll T."/>
            <person name="Soares M.B."/>
            <person name="Casavant T.L."/>
            <person name="Scheetz T.E."/>
            <person name="Brown-stein M.J."/>
            <person name="Usdin T.B."/>
            <person name="Toshiyuki S."/>
            <person name="Carninci P."/>
            <person name="Piao Y."/>
            <person name="Dudekula D.B."/>
            <person name="Ko M.S."/>
            <person name="Kawakami K."/>
            <person name="Suzuki Y."/>
            <person name="Sugano S."/>
            <person name="Gruber C.E."/>
            <person name="Smith M.R."/>
            <person name="Simmons B."/>
            <person name="Moore T."/>
            <person name="Waterman R."/>
            <person name="Johnson S.L."/>
            <person name="Ruan Y."/>
            <person name="Wei C.L."/>
            <person name="Mathavan S."/>
            <person name="Gunaratne P.H."/>
            <person name="Wu J."/>
            <person name="Garcia A.M."/>
            <person name="Hulyk S.W."/>
            <person name="Fuh E."/>
            <person name="Yuan Y."/>
            <person name="Sneed A."/>
            <person name="Kowis C."/>
            <person name="Hodgson A."/>
            <person name="Muzny D.M."/>
            <person name="McPherson J."/>
            <person name="Gibbs R.A."/>
            <person name="Fahey J."/>
            <person name="Helton E."/>
            <person name="Ketteman M."/>
            <person name="Madan A."/>
            <person name="Rodrigues S."/>
            <person name="Sanchez A."/>
            <person name="Whiting M."/>
            <person name="Madari A."/>
            <person name="Young A.C."/>
            <person name="Wetherby K.D."/>
            <person name="Granite S.J."/>
            <person name="Kwong P.N."/>
            <person name="Brinkley C.P."/>
            <person name="Pearson R.L."/>
            <person name="Bouffard G.G."/>
            <person name="Blakesly R.W."/>
            <person name="Green E.D."/>
            <person name="Dickson M.C."/>
            <person name="Rodriguez A.C."/>
            <person name="Grimwood J."/>
            <person name="Schmutz J."/>
            <person name="Myers R.M."/>
            <person name="Butterfield Y.S."/>
            <person name="Griffith M."/>
            <person name="Griffith O.L."/>
            <person name="Krzywinski M.I."/>
            <person name="Liao N."/>
            <person name="Morin R."/>
            <person name="Morrin R."/>
            <person name="Palmquist D."/>
            <person name="Petrescu A.S."/>
            <person name="Skalska U."/>
            <person name="Smailus D.E."/>
            <person name="Stott J.M."/>
            <person name="Schnerch A."/>
            <person name="Schein J.E."/>
            <person name="Jones S.J."/>
            <person name="Holt R.A."/>
            <person name="Baross A."/>
            <person name="Marra M.A."/>
            <person name="Clifton S."/>
            <person name="Makowski K.A."/>
            <person name="Bosak S."/>
            <person name="Malek J."/>
        </authorList>
    </citation>
    <scope>NUCLEOTIDE SEQUENCE [LARGE SCALE MRNA]</scope>
    <source>
        <strain evidence="1">Czech II</strain>
        <tissue evidence="1">Mammary tumor metastatized to lung. Tumor arose spontaneously</tissue>
    </source>
</reference>
<dbReference type="OrthoDB" id="6370831at2759"/>
<gene>
    <name evidence="1 2" type="primary">Sirpa</name>
    <name evidence="2" type="synonym">Ptpns1</name>
</gene>
<sequence length="29" mass="3011">GPVLTRPHGWPFASMATVVSAALSDPMLT</sequence>
<dbReference type="EMBL" id="BC025886">
    <property type="protein sequence ID" value="AAH25886.1"/>
    <property type="molecule type" value="mRNA"/>
</dbReference>
<dbReference type="AGR" id="MGI:108563"/>
<dbReference type="MGI" id="MGI:108563">
    <property type="gene designation" value="Sirpa"/>
</dbReference>
<proteinExistence type="evidence at transcript level"/>
<organism evidence="1">
    <name type="scientific">Mus musculus</name>
    <name type="common">Mouse</name>
    <dbReference type="NCBI Taxonomy" id="10090"/>
    <lineage>
        <taxon>Eukaryota</taxon>
        <taxon>Metazoa</taxon>
        <taxon>Chordata</taxon>
        <taxon>Craniata</taxon>
        <taxon>Vertebrata</taxon>
        <taxon>Euteleostomi</taxon>
        <taxon>Mammalia</taxon>
        <taxon>Eutheria</taxon>
        <taxon>Euarchontoglires</taxon>
        <taxon>Glires</taxon>
        <taxon>Rodentia</taxon>
        <taxon>Myomorpha</taxon>
        <taxon>Muroidea</taxon>
        <taxon>Muridae</taxon>
        <taxon>Murinae</taxon>
        <taxon>Mus</taxon>
        <taxon>Mus</taxon>
    </lineage>
</organism>
<evidence type="ECO:0000313" key="1">
    <source>
        <dbReference type="EMBL" id="AAH25886.1"/>
    </source>
</evidence>
<name>Q8R398_MOUSE</name>
<protein>
    <submittedName>
        <fullName evidence="1">Sirpa protein</fullName>
    </submittedName>
</protein>
<dbReference type="AlphaFoldDB" id="Q8R398"/>
<evidence type="ECO:0000313" key="2">
    <source>
        <dbReference type="MGI" id="MGI:108563"/>
    </source>
</evidence>